<evidence type="ECO:0000256" key="1">
    <source>
        <dbReference type="SAM" id="MobiDB-lite"/>
    </source>
</evidence>
<proteinExistence type="predicted"/>
<dbReference type="EMBL" id="JAUJLE010000470">
    <property type="protein sequence ID" value="KAK0955418.1"/>
    <property type="molecule type" value="Genomic_DNA"/>
</dbReference>
<dbReference type="Proteomes" id="UP001175353">
    <property type="component" value="Unassembled WGS sequence"/>
</dbReference>
<dbReference type="AlphaFoldDB" id="A0AAN6JYV0"/>
<evidence type="ECO:0000313" key="2">
    <source>
        <dbReference type="EMBL" id="KAK0955418.1"/>
    </source>
</evidence>
<feature type="region of interest" description="Disordered" evidence="1">
    <location>
        <begin position="1"/>
        <end position="99"/>
    </location>
</feature>
<comment type="caution">
    <text evidence="2">The sequence shown here is derived from an EMBL/GenBank/DDBJ whole genome shotgun (WGS) entry which is preliminary data.</text>
</comment>
<organism evidence="2 3">
    <name type="scientific">Friedmanniomyces endolithicus</name>
    <dbReference type="NCBI Taxonomy" id="329885"/>
    <lineage>
        <taxon>Eukaryota</taxon>
        <taxon>Fungi</taxon>
        <taxon>Dikarya</taxon>
        <taxon>Ascomycota</taxon>
        <taxon>Pezizomycotina</taxon>
        <taxon>Dothideomycetes</taxon>
        <taxon>Dothideomycetidae</taxon>
        <taxon>Mycosphaerellales</taxon>
        <taxon>Teratosphaeriaceae</taxon>
        <taxon>Friedmanniomyces</taxon>
    </lineage>
</organism>
<feature type="compositionally biased region" description="Basic and acidic residues" evidence="1">
    <location>
        <begin position="1"/>
        <end position="26"/>
    </location>
</feature>
<sequence length="99" mass="10730">MSYEDLEKARLERAKKEAGKEAADKAKKAKKAKQALTATPTADEAAVGKKKRGRRHKNGVGANARTLEGEAEAALVDWPQVDEGGSSSDPWRAPVARMW</sequence>
<accession>A0AAN6JYV0</accession>
<protein>
    <submittedName>
        <fullName evidence="2">Uncharacterized protein</fullName>
    </submittedName>
</protein>
<evidence type="ECO:0000313" key="3">
    <source>
        <dbReference type="Proteomes" id="UP001175353"/>
    </source>
</evidence>
<gene>
    <name evidence="2" type="ORF">LTR91_022859</name>
</gene>
<feature type="compositionally biased region" description="Basic residues" evidence="1">
    <location>
        <begin position="48"/>
        <end position="58"/>
    </location>
</feature>
<keyword evidence="3" id="KW-1185">Reference proteome</keyword>
<name>A0AAN6JYV0_9PEZI</name>
<reference evidence="2" key="1">
    <citation type="submission" date="2023-06" db="EMBL/GenBank/DDBJ databases">
        <title>Black Yeasts Isolated from many extreme environments.</title>
        <authorList>
            <person name="Coleine C."/>
            <person name="Stajich J.E."/>
            <person name="Selbmann L."/>
        </authorList>
    </citation>
    <scope>NUCLEOTIDE SEQUENCE</scope>
    <source>
        <strain evidence="2">CCFEE 5200</strain>
    </source>
</reference>